<feature type="compositionally biased region" description="Polar residues" evidence="10">
    <location>
        <begin position="258"/>
        <end position="272"/>
    </location>
</feature>
<keyword evidence="7" id="KW-0175">Coiled coil</keyword>
<organism evidence="12">
    <name type="scientific">Culicoides sonorensis</name>
    <name type="common">Biting midge</name>
    <dbReference type="NCBI Taxonomy" id="179676"/>
    <lineage>
        <taxon>Eukaryota</taxon>
        <taxon>Metazoa</taxon>
        <taxon>Ecdysozoa</taxon>
        <taxon>Arthropoda</taxon>
        <taxon>Hexapoda</taxon>
        <taxon>Insecta</taxon>
        <taxon>Pterygota</taxon>
        <taxon>Neoptera</taxon>
        <taxon>Endopterygota</taxon>
        <taxon>Diptera</taxon>
        <taxon>Nematocera</taxon>
        <taxon>Chironomoidea</taxon>
        <taxon>Ceratopogonidae</taxon>
        <taxon>Ceratopogoninae</taxon>
        <taxon>Culicoides</taxon>
        <taxon>Monoculicoides</taxon>
    </lineage>
</organism>
<evidence type="ECO:0000256" key="2">
    <source>
        <dbReference type="ARBA" id="ARBA00004286"/>
    </source>
</evidence>
<evidence type="ECO:0000256" key="7">
    <source>
        <dbReference type="ARBA" id="ARBA00023054"/>
    </source>
</evidence>
<feature type="region of interest" description="Disordered" evidence="10">
    <location>
        <begin position="203"/>
        <end position="222"/>
    </location>
</feature>
<protein>
    <submittedName>
        <fullName evidence="12">CSON001651 protein</fullName>
    </submittedName>
</protein>
<reference evidence="12" key="1">
    <citation type="submission" date="2018-07" db="EMBL/GenBank/DDBJ databases">
        <authorList>
            <person name="Quirk P.G."/>
            <person name="Krulwich T.A."/>
        </authorList>
    </citation>
    <scope>NUCLEOTIDE SEQUENCE</scope>
</reference>
<dbReference type="EMBL" id="UFQT01001261">
    <property type="protein sequence ID" value="SSX29745.1"/>
    <property type="molecule type" value="Genomic_DNA"/>
</dbReference>
<evidence type="ECO:0000256" key="10">
    <source>
        <dbReference type="SAM" id="MobiDB-lite"/>
    </source>
</evidence>
<feature type="compositionally biased region" description="Polar residues" evidence="10">
    <location>
        <begin position="67"/>
        <end position="79"/>
    </location>
</feature>
<feature type="compositionally biased region" description="Acidic residues" evidence="10">
    <location>
        <begin position="646"/>
        <end position="664"/>
    </location>
</feature>
<evidence type="ECO:0000256" key="1">
    <source>
        <dbReference type="ARBA" id="ARBA00004123"/>
    </source>
</evidence>
<feature type="domain" description="Daxx histone-binding" evidence="11">
    <location>
        <begin position="535"/>
        <end position="619"/>
    </location>
</feature>
<dbReference type="GO" id="GO:0005737">
    <property type="term" value="C:cytoplasm"/>
    <property type="evidence" value="ECO:0007669"/>
    <property type="project" value="UniProtKB-SubCell"/>
</dbReference>
<dbReference type="PANTHER" id="PTHR12766">
    <property type="entry name" value="DEATH DOMAIN-ASSOCIATED PROTEIN 6 DAXX"/>
    <property type="match status" value="1"/>
</dbReference>
<dbReference type="GO" id="GO:0016605">
    <property type="term" value="C:PML body"/>
    <property type="evidence" value="ECO:0007669"/>
    <property type="project" value="TreeGrafter"/>
</dbReference>
<evidence type="ECO:0000256" key="6">
    <source>
        <dbReference type="ARBA" id="ARBA00022703"/>
    </source>
</evidence>
<keyword evidence="9" id="KW-0539">Nucleus</keyword>
<dbReference type="Gene3D" id="1.10.8.810">
    <property type="entry name" value="Daxx helical bundle domain"/>
    <property type="match status" value="1"/>
</dbReference>
<keyword evidence="6" id="KW-0053">Apoptosis</keyword>
<dbReference type="InterPro" id="IPR046378">
    <property type="entry name" value="DAXX_histone-bd"/>
</dbReference>
<feature type="region of interest" description="Disordered" evidence="10">
    <location>
        <begin position="67"/>
        <end position="93"/>
    </location>
</feature>
<evidence type="ECO:0000313" key="12">
    <source>
        <dbReference type="EMBL" id="SSX29745.1"/>
    </source>
</evidence>
<evidence type="ECO:0000256" key="5">
    <source>
        <dbReference type="ARBA" id="ARBA00022490"/>
    </source>
</evidence>
<dbReference type="GO" id="GO:0003713">
    <property type="term" value="F:transcription coactivator activity"/>
    <property type="evidence" value="ECO:0007669"/>
    <property type="project" value="TreeGrafter"/>
</dbReference>
<dbReference type="GO" id="GO:0050681">
    <property type="term" value="F:nuclear androgen receptor binding"/>
    <property type="evidence" value="ECO:0007669"/>
    <property type="project" value="TreeGrafter"/>
</dbReference>
<keyword evidence="8" id="KW-0143">Chaperone</keyword>
<feature type="compositionally biased region" description="Basic and acidic residues" evidence="10">
    <location>
        <begin position="682"/>
        <end position="696"/>
    </location>
</feature>
<keyword evidence="5" id="KW-0963">Cytoplasm</keyword>
<evidence type="ECO:0000256" key="3">
    <source>
        <dbReference type="ARBA" id="ARBA00004496"/>
    </source>
</evidence>
<dbReference type="OMA" id="EDMEHEV"/>
<dbReference type="VEuPathDB" id="VectorBase:CSON001651"/>
<keyword evidence="4" id="KW-0158">Chromosome</keyword>
<evidence type="ECO:0000259" key="11">
    <source>
        <dbReference type="Pfam" id="PF20920"/>
    </source>
</evidence>
<dbReference type="Pfam" id="PF20920">
    <property type="entry name" value="DAXX_hist_bd"/>
    <property type="match status" value="1"/>
</dbReference>
<dbReference type="GO" id="GO:0042393">
    <property type="term" value="F:histone binding"/>
    <property type="evidence" value="ECO:0007669"/>
    <property type="project" value="InterPro"/>
</dbReference>
<dbReference type="PANTHER" id="PTHR12766:SF7">
    <property type="entry name" value="DEATH DOMAIN-ASSOCIATED PROTEIN 6"/>
    <property type="match status" value="1"/>
</dbReference>
<evidence type="ECO:0000256" key="4">
    <source>
        <dbReference type="ARBA" id="ARBA00022454"/>
    </source>
</evidence>
<evidence type="ECO:0000256" key="8">
    <source>
        <dbReference type="ARBA" id="ARBA00023186"/>
    </source>
</evidence>
<dbReference type="Gene3D" id="1.20.58.2170">
    <property type="match status" value="1"/>
</dbReference>
<sequence length="734" mass="82004">MSDVIEIESSDEEGFSSHRKATLNSVKTFSKTDTNQNMNKKVISQQMGNLSSIKSAQPNTLIIRPATQSLLKRGNSTDGQNEKKRIKTTHVSSNVSPNLRVLVQKPQTTILGSPKIMNQIQIGNVVSLSNQQKVSVSGIKPIVNNAKVRVGEKPKTFGDETLMVFNTKTKNIVYQKEIPIEKPSPPKPELTISEVRSIASAQSFSSQDPLKIPEPVIPSTNPTKLGKFAEVTISPVVSNLSSKTPSSSIPSTISKPSNKTVTSENGYTSTPEVSLRPVNRINSPVPGSSRASSMSSPGAASTSSGLNGSVSETAPIVVKKPAPEINDTFKELLEACKAADQSKEMGIIEKKLIKYYHGVHRDFVNSVSFKRNVEKATADIKSQPSQVFLLLKNIVEELKIRQGAIEVTEDGEIITEVDENMTEDPKINKKLYKLNRSLLIIQKKIKKLQEVETNWEDEANSSYLIIDRFEKRAVKIYEMICQLTGEKTNAYRRVKKPIKFKKTSFPEFNKALQSFYNKTHNFPDFYDVLKILDYCNTTYDYGLNKDRLKSVAQEAFQDLGETLQGLRKNEEYETLSYYTDLARNAGIDIAVDPAENDEELARKLEENKKHHSRIDLVIKLCAEDRRNELEELIYGKDVKSKRGDSDSDASTDSGNDEAIIEEPDLNGSTSLKIEEEEDEKEESEKQENGEESHDQIQEIPKISCKNEITIEPEIITLDDVDLLEPSTVEHTKPS</sequence>
<gene>
    <name evidence="12" type="primary">CSON001651</name>
</gene>
<dbReference type="InterPro" id="IPR046426">
    <property type="entry name" value="DAXX_histone-bd_sf"/>
</dbReference>
<feature type="region of interest" description="Disordered" evidence="10">
    <location>
        <begin position="639"/>
        <end position="705"/>
    </location>
</feature>
<dbReference type="GO" id="GO:0006915">
    <property type="term" value="P:apoptotic process"/>
    <property type="evidence" value="ECO:0007669"/>
    <property type="project" value="UniProtKB-KW"/>
</dbReference>
<name>A0A336MIA7_CULSO</name>
<feature type="region of interest" description="Disordered" evidence="10">
    <location>
        <begin position="239"/>
        <end position="307"/>
    </location>
</feature>
<dbReference type="GO" id="GO:0003714">
    <property type="term" value="F:transcription corepressor activity"/>
    <property type="evidence" value="ECO:0007669"/>
    <property type="project" value="TreeGrafter"/>
</dbReference>
<dbReference type="AlphaFoldDB" id="A0A336MIA7"/>
<dbReference type="GO" id="GO:0005694">
    <property type="term" value="C:chromosome"/>
    <property type="evidence" value="ECO:0007669"/>
    <property type="project" value="UniProtKB-SubCell"/>
</dbReference>
<feature type="compositionally biased region" description="Low complexity" evidence="10">
    <location>
        <begin position="241"/>
        <end position="257"/>
    </location>
</feature>
<accession>A0A336MIA7</accession>
<comment type="subcellular location">
    <subcellularLocation>
        <location evidence="2">Chromosome</location>
    </subcellularLocation>
    <subcellularLocation>
        <location evidence="3">Cytoplasm</location>
    </subcellularLocation>
    <subcellularLocation>
        <location evidence="1">Nucleus</location>
    </subcellularLocation>
</comment>
<feature type="compositionally biased region" description="Low complexity" evidence="10">
    <location>
        <begin position="283"/>
        <end position="305"/>
    </location>
</feature>
<evidence type="ECO:0000256" key="9">
    <source>
        <dbReference type="ARBA" id="ARBA00023242"/>
    </source>
</evidence>
<dbReference type="InterPro" id="IPR038298">
    <property type="entry name" value="Daxx_N_sf"/>
</dbReference>
<proteinExistence type="predicted"/>